<evidence type="ECO:0000259" key="7">
    <source>
        <dbReference type="Pfam" id="PF00155"/>
    </source>
</evidence>
<evidence type="ECO:0000256" key="3">
    <source>
        <dbReference type="ARBA" id="ARBA00022576"/>
    </source>
</evidence>
<evidence type="ECO:0000256" key="2">
    <source>
        <dbReference type="ARBA" id="ARBA00007441"/>
    </source>
</evidence>
<dbReference type="InterPro" id="IPR015421">
    <property type="entry name" value="PyrdxlP-dep_Trfase_major"/>
</dbReference>
<comment type="cofactor">
    <cofactor evidence="1 6">
        <name>pyridoxal 5'-phosphate</name>
        <dbReference type="ChEBI" id="CHEBI:597326"/>
    </cofactor>
</comment>
<evidence type="ECO:0000313" key="9">
    <source>
        <dbReference type="Proteomes" id="UP000216797"/>
    </source>
</evidence>
<dbReference type="InterPro" id="IPR050596">
    <property type="entry name" value="AspAT/PAT-like"/>
</dbReference>
<dbReference type="EC" id="2.6.1.-" evidence="6"/>
<feature type="domain" description="Aminotransferase class I/classII large" evidence="7">
    <location>
        <begin position="32"/>
        <end position="381"/>
    </location>
</feature>
<evidence type="ECO:0000256" key="5">
    <source>
        <dbReference type="ARBA" id="ARBA00022898"/>
    </source>
</evidence>
<dbReference type="Gene3D" id="3.40.640.10">
    <property type="entry name" value="Type I PLP-dependent aspartate aminotransferase-like (Major domain)"/>
    <property type="match status" value="1"/>
</dbReference>
<organism evidence="8 9">
    <name type="scientific">Enterococcus canintestini</name>
    <dbReference type="NCBI Taxonomy" id="317010"/>
    <lineage>
        <taxon>Bacteria</taxon>
        <taxon>Bacillati</taxon>
        <taxon>Bacillota</taxon>
        <taxon>Bacilli</taxon>
        <taxon>Lactobacillales</taxon>
        <taxon>Enterococcaceae</taxon>
        <taxon>Enterococcus</taxon>
    </lineage>
</organism>
<dbReference type="GO" id="GO:0030170">
    <property type="term" value="F:pyridoxal phosphate binding"/>
    <property type="evidence" value="ECO:0007669"/>
    <property type="project" value="InterPro"/>
</dbReference>
<proteinExistence type="inferred from homology"/>
<evidence type="ECO:0000256" key="4">
    <source>
        <dbReference type="ARBA" id="ARBA00022679"/>
    </source>
</evidence>
<dbReference type="RefSeq" id="WP_095006227.1">
    <property type="nucleotide sequence ID" value="NZ_LHUG01000004.1"/>
</dbReference>
<dbReference type="GO" id="GO:0006520">
    <property type="term" value="P:amino acid metabolic process"/>
    <property type="evidence" value="ECO:0007669"/>
    <property type="project" value="InterPro"/>
</dbReference>
<reference evidence="8 9" key="1">
    <citation type="submission" date="2015-08" db="EMBL/GenBank/DDBJ databases">
        <title>Enterococcus genome sequence.</title>
        <authorList>
            <person name="Acedo J.Z."/>
            <person name="Vederas J.C."/>
        </authorList>
    </citation>
    <scope>NUCLEOTIDE SEQUENCE [LARGE SCALE GENOMIC DNA]</scope>
    <source>
        <strain evidence="8 9">49</strain>
    </source>
</reference>
<dbReference type="NCBIfam" id="NF005588">
    <property type="entry name" value="PRK07309.1"/>
    <property type="match status" value="1"/>
</dbReference>
<dbReference type="InterPro" id="IPR015422">
    <property type="entry name" value="PyrdxlP-dep_Trfase_small"/>
</dbReference>
<evidence type="ECO:0000313" key="8">
    <source>
        <dbReference type="EMBL" id="PAB01267.1"/>
    </source>
</evidence>
<dbReference type="Pfam" id="PF00155">
    <property type="entry name" value="Aminotran_1_2"/>
    <property type="match status" value="1"/>
</dbReference>
<dbReference type="InterPro" id="IPR004838">
    <property type="entry name" value="NHTrfase_class1_PyrdxlP-BS"/>
</dbReference>
<dbReference type="PANTHER" id="PTHR46383">
    <property type="entry name" value="ASPARTATE AMINOTRANSFERASE"/>
    <property type="match status" value="1"/>
</dbReference>
<keyword evidence="5" id="KW-0663">Pyridoxal phosphate</keyword>
<evidence type="ECO:0000256" key="1">
    <source>
        <dbReference type="ARBA" id="ARBA00001933"/>
    </source>
</evidence>
<keyword evidence="4 6" id="KW-0808">Transferase</keyword>
<gene>
    <name evidence="8" type="ORF">AKL21_04485</name>
</gene>
<dbReference type="GO" id="GO:0008483">
    <property type="term" value="F:transaminase activity"/>
    <property type="evidence" value="ECO:0007669"/>
    <property type="project" value="UniProtKB-KW"/>
</dbReference>
<dbReference type="PROSITE" id="PS00105">
    <property type="entry name" value="AA_TRANSFER_CLASS_1"/>
    <property type="match status" value="1"/>
</dbReference>
<keyword evidence="9" id="KW-1185">Reference proteome</keyword>
<evidence type="ECO:0000256" key="6">
    <source>
        <dbReference type="RuleBase" id="RU000481"/>
    </source>
</evidence>
<comment type="caution">
    <text evidence="8">The sequence shown here is derived from an EMBL/GenBank/DDBJ whole genome shotgun (WGS) entry which is preliminary data.</text>
</comment>
<dbReference type="EMBL" id="LHUG01000004">
    <property type="protein sequence ID" value="PAB01267.1"/>
    <property type="molecule type" value="Genomic_DNA"/>
</dbReference>
<protein>
    <recommendedName>
        <fullName evidence="6">Aminotransferase</fullName>
        <ecNumber evidence="6">2.6.1.-</ecNumber>
    </recommendedName>
</protein>
<dbReference type="AlphaFoldDB" id="A0A267HSS9"/>
<accession>A0A267HSS9</accession>
<dbReference type="SUPFAM" id="SSF53383">
    <property type="entry name" value="PLP-dependent transferases"/>
    <property type="match status" value="1"/>
</dbReference>
<dbReference type="Proteomes" id="UP000216797">
    <property type="component" value="Unassembled WGS sequence"/>
</dbReference>
<dbReference type="InterPro" id="IPR015424">
    <property type="entry name" value="PyrdxlP-dep_Trfase"/>
</dbReference>
<keyword evidence="3 6" id="KW-0032">Aminotransferase</keyword>
<sequence length="388" mass="43153">MDLTQRFNNQVYQIAVSLIRQFDEKVSGIEGILKLTLGEPDFNTPHHIKEAGKDAIEQNYSHYTGMSGLADVREAAALFLKQKYHLTYDYTNEVLVTIGATEAISASLLAILNPGDKVLLPAPIYPGYEPVITLAAAQPIYMDTTADDFVLTPAVLEKHLLEHGDAVKAVILNYPSNPTGVTYSKEQVKALAAVLKKYPVFVISDEIYSELSYDEEHVSIAEFLREQTILINGLSKSHAMTGWRVGFIFAPEALTKEIIKVHQYLVTAASTISQKAAVRALIEGIDDGLIMKEEYRGRRDFLYEKMTNFGFKVAKPAGAFYLFAKIPDHLEQDSMKFCVDLAQKAKLAVIPGIAFGKEAEGYIRLSYAASMEQLEEAVSRLNQYLLQV</sequence>
<dbReference type="Gene3D" id="3.90.1150.10">
    <property type="entry name" value="Aspartate Aminotransferase, domain 1"/>
    <property type="match status" value="1"/>
</dbReference>
<dbReference type="PANTHER" id="PTHR46383:SF4">
    <property type="entry name" value="AMINOTRANSFERASE"/>
    <property type="match status" value="1"/>
</dbReference>
<dbReference type="InterPro" id="IPR004839">
    <property type="entry name" value="Aminotransferase_I/II_large"/>
</dbReference>
<name>A0A267HSS9_9ENTE</name>
<dbReference type="CDD" id="cd00609">
    <property type="entry name" value="AAT_like"/>
    <property type="match status" value="1"/>
</dbReference>
<dbReference type="FunFam" id="3.40.640.10:FF:000033">
    <property type="entry name" value="Aspartate aminotransferase"/>
    <property type="match status" value="1"/>
</dbReference>
<comment type="similarity">
    <text evidence="2 6">Belongs to the class-I pyridoxal-phosphate-dependent aminotransferase family.</text>
</comment>